<gene>
    <name evidence="3" type="primary">csm6</name>
    <name evidence="3" type="synonym">csa3</name>
    <name evidence="3" type="ordered locus">NP_3260A</name>
</gene>
<dbReference type="Pfam" id="PF22662">
    <property type="entry name" value="Csa3_N"/>
    <property type="match status" value="1"/>
</dbReference>
<dbReference type="Gene3D" id="3.40.50.11700">
    <property type="match status" value="1"/>
</dbReference>
<feature type="domain" description="HTH marR-type" evidence="1">
    <location>
        <begin position="146"/>
        <end position="202"/>
    </location>
</feature>
<keyword evidence="4" id="KW-1185">Reference proteome</keyword>
<dbReference type="InterPro" id="IPR036388">
    <property type="entry name" value="WH-like_DNA-bd_sf"/>
</dbReference>
<accession>A0A1U7EX74</accession>
<feature type="domain" description="Csa3 N-terminal" evidence="2">
    <location>
        <begin position="2"/>
        <end position="117"/>
    </location>
</feature>
<dbReference type="GeneID" id="3701705"/>
<dbReference type="InterPro" id="IPR054588">
    <property type="entry name" value="Csa3_N"/>
</dbReference>
<dbReference type="Gene3D" id="1.10.10.10">
    <property type="entry name" value="Winged helix-like DNA-binding domain superfamily/Winged helix DNA-binding domain"/>
    <property type="match status" value="1"/>
</dbReference>
<dbReference type="KEGG" id="nph:NP_3260A"/>
<dbReference type="GO" id="GO:0003700">
    <property type="term" value="F:DNA-binding transcription factor activity"/>
    <property type="evidence" value="ECO:0007669"/>
    <property type="project" value="InterPro"/>
</dbReference>
<keyword evidence="3" id="KW-0238">DNA-binding</keyword>
<dbReference type="Pfam" id="PF12802">
    <property type="entry name" value="MarR_2"/>
    <property type="match status" value="1"/>
</dbReference>
<dbReference type="STRING" id="348780.NP_3260A"/>
<dbReference type="InterPro" id="IPR000835">
    <property type="entry name" value="HTH_MarR-typ"/>
</dbReference>
<evidence type="ECO:0000313" key="3">
    <source>
        <dbReference type="EMBL" id="CAI49721.1"/>
    </source>
</evidence>
<name>A0A1U7EX74_NATPD</name>
<dbReference type="RefSeq" id="WP_011323342.1">
    <property type="nucleotide sequence ID" value="NC_007426.1"/>
</dbReference>
<protein>
    <submittedName>
        <fullName evidence="3">CRISPR-associated DNA-binding protein Csm6</fullName>
    </submittedName>
</protein>
<dbReference type="EMBL" id="CR936257">
    <property type="protein sequence ID" value="CAI49721.1"/>
    <property type="molecule type" value="Genomic_DNA"/>
</dbReference>
<dbReference type="SUPFAM" id="SSF46785">
    <property type="entry name" value="Winged helix' DNA-binding domain"/>
    <property type="match status" value="1"/>
</dbReference>
<reference evidence="3 4" key="1">
    <citation type="journal article" date="2005" name="Genome Res.">
        <title>Living with two extremes: conclusions from the genome sequence of Natronomonas pharaonis.</title>
        <authorList>
            <person name="Falb M."/>
            <person name="Pfeiffer F."/>
            <person name="Palm P."/>
            <person name="Rodewald K."/>
            <person name="Hickmann V."/>
            <person name="Tittor J."/>
            <person name="Oesterhelt D."/>
        </authorList>
    </citation>
    <scope>NUCLEOTIDE SEQUENCE [LARGE SCALE GENOMIC DNA]</scope>
    <source>
        <strain evidence="4">ATCC 35678 / DSM 2160 / CIP 103997 / JCM 8858 / NBRC 14720 / NCIMB 2260 / Gabara</strain>
    </source>
</reference>
<dbReference type="EnsemblBacteria" id="CAI49721">
    <property type="protein sequence ID" value="CAI49721"/>
    <property type="gene ID" value="NP_3260A"/>
</dbReference>
<proteinExistence type="predicted"/>
<dbReference type="AlphaFoldDB" id="A0A1U7EX74"/>
<dbReference type="InterPro" id="IPR036390">
    <property type="entry name" value="WH_DNA-bd_sf"/>
</dbReference>
<dbReference type="HOGENOM" id="CLU_107894_0_0_2"/>
<evidence type="ECO:0000259" key="1">
    <source>
        <dbReference type="Pfam" id="PF12802"/>
    </source>
</evidence>
<dbReference type="eggNOG" id="arCOG01446">
    <property type="taxonomic scope" value="Archaea"/>
</dbReference>
<evidence type="ECO:0000313" key="4">
    <source>
        <dbReference type="Proteomes" id="UP000002698"/>
    </source>
</evidence>
<evidence type="ECO:0000259" key="2">
    <source>
        <dbReference type="Pfam" id="PF22662"/>
    </source>
</evidence>
<dbReference type="OrthoDB" id="116640at2157"/>
<dbReference type="Proteomes" id="UP000002698">
    <property type="component" value="Chromosome"/>
</dbReference>
<sequence length="215" mass="23817">MRTYISPIGYDTRRATRPVINQGMQGGDMLVLLRPEAESDTEWANQTIADVKQYLHEAEPAFEINVERVETASFEATVRDCCRLLGDIEPDRETIVSLGGGARDVLLPLTVASLVYANQIDTALFFSDLDSTVREWVLPDLTTQIPDRTTDTFTIILEAGGWISLSEIVSRTSHSKSTVVRHVNDLEEAGVIQADTSEKAKRVRVTFSGEILSMA</sequence>
<dbReference type="GO" id="GO:0003677">
    <property type="term" value="F:DNA binding"/>
    <property type="evidence" value="ECO:0007669"/>
    <property type="project" value="UniProtKB-KW"/>
</dbReference>
<organism evidence="3 4">
    <name type="scientific">Natronomonas pharaonis (strain ATCC 35678 / DSM 2160 / CIP 103997 / JCM 8858 / NBRC 14720 / NCIMB 2260 / Gabara)</name>
    <name type="common">Halobacterium pharaonis</name>
    <dbReference type="NCBI Taxonomy" id="348780"/>
    <lineage>
        <taxon>Archaea</taxon>
        <taxon>Methanobacteriati</taxon>
        <taxon>Methanobacteriota</taxon>
        <taxon>Stenosarchaea group</taxon>
        <taxon>Halobacteria</taxon>
        <taxon>Halobacteriales</taxon>
        <taxon>Natronomonadaceae</taxon>
        <taxon>Natronomonas</taxon>
    </lineage>
</organism>